<dbReference type="GO" id="GO:0005829">
    <property type="term" value="C:cytosol"/>
    <property type="evidence" value="ECO:0007669"/>
    <property type="project" value="TreeGrafter"/>
</dbReference>
<gene>
    <name evidence="6" type="ORF">AAG747_24050</name>
</gene>
<keyword evidence="2" id="KW-0805">Transcription regulation</keyword>
<evidence type="ECO:0000256" key="2">
    <source>
        <dbReference type="ARBA" id="ARBA00023015"/>
    </source>
</evidence>
<dbReference type="SMART" id="SM00530">
    <property type="entry name" value="HTH_XRE"/>
    <property type="match status" value="1"/>
</dbReference>
<proteinExistence type="inferred from homology"/>
<keyword evidence="7" id="KW-1185">Reference proteome</keyword>
<sequence>MNTDDALTIKLIFAFKLKLLRLQKKLSYQELSDMTGLSTSYLHDIEKAKKYPKVDKINALAKALNVTYDYLVSTTASKKLQPIIELLNSEFFKIFPLEMFGISNYKLFELFTNTPDKVNAFLSTIFKITRNYQMRSEHFYQAALRSYQEMYDNYFEDLEQAVQAFKQEKDLSTEGPYSTNTLIRILISSYGIQVDRQQLVQYEELKDCRSYYSEAKKVLYLNQNLSAAQEKFLLGRELAFQYLGLTERPYITRIVEVDSFEQLLNNFKASYFSIALLMGEMELVRDVQEFLGQPHWEAAHFLHFLEKYDVTPEMLMQRLTNILPKHFGIDDLFFLRLQGNGGHKGFKMTKELHLSRLHSPYANYTHEHYCRRWVAINILEKLRNKSHNELLADLQISDYWESNNEYLCISVAKQSHETSEEGVSVTLGLRVNPRLKKLVGFLQDPALETREVNTTCERCAISDCEVRAMAPVILDKKRKVDRIKAIVQEVDNEGTMRF</sequence>
<dbReference type="CDD" id="cd00093">
    <property type="entry name" value="HTH_XRE"/>
    <property type="match status" value="1"/>
</dbReference>
<dbReference type="GO" id="GO:0003677">
    <property type="term" value="F:DNA binding"/>
    <property type="evidence" value="ECO:0007669"/>
    <property type="project" value="UniProtKB-KW"/>
</dbReference>
<reference evidence="6 7" key="1">
    <citation type="submission" date="2024-04" db="EMBL/GenBank/DDBJ databases">
        <title>Novel genus in family Flammeovirgaceae.</title>
        <authorList>
            <person name="Nguyen T.H."/>
            <person name="Vuong T.Q."/>
            <person name="Le H."/>
            <person name="Kim S.-G."/>
        </authorList>
    </citation>
    <scope>NUCLEOTIDE SEQUENCE [LARGE SCALE GENOMIC DNA]</scope>
    <source>
        <strain evidence="6 7">JCM 23209</strain>
    </source>
</reference>
<dbReference type="Pfam" id="PF01381">
    <property type="entry name" value="HTH_3"/>
    <property type="match status" value="1"/>
</dbReference>
<accession>A0AAW9SJX1</accession>
<dbReference type="EMBL" id="JBDKWZ010000018">
    <property type="protein sequence ID" value="MEN7551016.1"/>
    <property type="molecule type" value="Genomic_DNA"/>
</dbReference>
<comment type="similarity">
    <text evidence="1">Belongs to the short-chain fatty acyl-CoA assimilation regulator (ScfR) family.</text>
</comment>
<dbReference type="GO" id="GO:0003700">
    <property type="term" value="F:DNA-binding transcription factor activity"/>
    <property type="evidence" value="ECO:0007669"/>
    <property type="project" value="TreeGrafter"/>
</dbReference>
<dbReference type="PROSITE" id="PS50943">
    <property type="entry name" value="HTH_CROC1"/>
    <property type="match status" value="1"/>
</dbReference>
<dbReference type="AlphaFoldDB" id="A0AAW9SJX1"/>
<dbReference type="Proteomes" id="UP001403385">
    <property type="component" value="Unassembled WGS sequence"/>
</dbReference>
<protein>
    <submittedName>
        <fullName evidence="6">Helix-turn-helix domain-containing protein</fullName>
    </submittedName>
</protein>
<evidence type="ECO:0000256" key="4">
    <source>
        <dbReference type="ARBA" id="ARBA00023163"/>
    </source>
</evidence>
<dbReference type="Gene3D" id="1.10.260.40">
    <property type="entry name" value="lambda repressor-like DNA-binding domains"/>
    <property type="match status" value="1"/>
</dbReference>
<feature type="domain" description="HTH cro/C1-type" evidence="5">
    <location>
        <begin position="17"/>
        <end position="71"/>
    </location>
</feature>
<organism evidence="6 7">
    <name type="scientific">Rapidithrix thailandica</name>
    <dbReference type="NCBI Taxonomy" id="413964"/>
    <lineage>
        <taxon>Bacteria</taxon>
        <taxon>Pseudomonadati</taxon>
        <taxon>Bacteroidota</taxon>
        <taxon>Cytophagia</taxon>
        <taxon>Cytophagales</taxon>
        <taxon>Flammeovirgaceae</taxon>
        <taxon>Rapidithrix</taxon>
    </lineage>
</organism>
<evidence type="ECO:0000313" key="6">
    <source>
        <dbReference type="EMBL" id="MEN7551016.1"/>
    </source>
</evidence>
<evidence type="ECO:0000256" key="1">
    <source>
        <dbReference type="ARBA" id="ARBA00007227"/>
    </source>
</evidence>
<evidence type="ECO:0000313" key="7">
    <source>
        <dbReference type="Proteomes" id="UP001403385"/>
    </source>
</evidence>
<dbReference type="InterPro" id="IPR001387">
    <property type="entry name" value="Cro/C1-type_HTH"/>
</dbReference>
<evidence type="ECO:0000256" key="3">
    <source>
        <dbReference type="ARBA" id="ARBA00023125"/>
    </source>
</evidence>
<dbReference type="PANTHER" id="PTHR46797:SF23">
    <property type="entry name" value="HTH-TYPE TRANSCRIPTIONAL REGULATOR SUTR"/>
    <property type="match status" value="1"/>
</dbReference>
<dbReference type="Pfam" id="PF06114">
    <property type="entry name" value="Peptidase_M78"/>
    <property type="match status" value="1"/>
</dbReference>
<dbReference type="InterPro" id="IPR010982">
    <property type="entry name" value="Lambda_DNA-bd_dom_sf"/>
</dbReference>
<name>A0AAW9SJX1_9BACT</name>
<keyword evidence="3" id="KW-0238">DNA-binding</keyword>
<keyword evidence="4" id="KW-0804">Transcription</keyword>
<dbReference type="InterPro" id="IPR010359">
    <property type="entry name" value="IrrE_HExxH"/>
</dbReference>
<dbReference type="SUPFAM" id="SSF47413">
    <property type="entry name" value="lambda repressor-like DNA-binding domains"/>
    <property type="match status" value="1"/>
</dbReference>
<comment type="caution">
    <text evidence="6">The sequence shown here is derived from an EMBL/GenBank/DDBJ whole genome shotgun (WGS) entry which is preliminary data.</text>
</comment>
<evidence type="ECO:0000259" key="5">
    <source>
        <dbReference type="PROSITE" id="PS50943"/>
    </source>
</evidence>
<dbReference type="PANTHER" id="PTHR46797">
    <property type="entry name" value="HTH-TYPE TRANSCRIPTIONAL REGULATOR"/>
    <property type="match status" value="1"/>
</dbReference>
<dbReference type="RefSeq" id="WP_346823798.1">
    <property type="nucleotide sequence ID" value="NZ_JBDKWZ010000018.1"/>
</dbReference>
<dbReference type="InterPro" id="IPR050807">
    <property type="entry name" value="TransReg_Diox_bact_type"/>
</dbReference>